<reference evidence="3 4" key="1">
    <citation type="journal article" date="2023" name="Nucleic Acids Res.">
        <title>The hologenome of Daphnia magna reveals possible DNA methylation and microbiome-mediated evolution of the host genome.</title>
        <authorList>
            <person name="Chaturvedi A."/>
            <person name="Li X."/>
            <person name="Dhandapani V."/>
            <person name="Marshall H."/>
            <person name="Kissane S."/>
            <person name="Cuenca-Cambronero M."/>
            <person name="Asole G."/>
            <person name="Calvet F."/>
            <person name="Ruiz-Romero M."/>
            <person name="Marangio P."/>
            <person name="Guigo R."/>
            <person name="Rago D."/>
            <person name="Mirbahai L."/>
            <person name="Eastwood N."/>
            <person name="Colbourne J.K."/>
            <person name="Zhou J."/>
            <person name="Mallon E."/>
            <person name="Orsini L."/>
        </authorList>
    </citation>
    <scope>NUCLEOTIDE SEQUENCE [LARGE SCALE GENOMIC DNA]</scope>
    <source>
        <strain evidence="3">LRV0_1</strain>
    </source>
</reference>
<dbReference type="InterPro" id="IPR001223">
    <property type="entry name" value="Glyco_hydro18_cat"/>
</dbReference>
<feature type="domain" description="GH18" evidence="2">
    <location>
        <begin position="25"/>
        <end position="386"/>
    </location>
</feature>
<feature type="signal peptide" evidence="1">
    <location>
        <begin position="1"/>
        <end position="20"/>
    </location>
</feature>
<evidence type="ECO:0000313" key="3">
    <source>
        <dbReference type="EMBL" id="KAK4037215.1"/>
    </source>
</evidence>
<dbReference type="PANTHER" id="PTHR11177">
    <property type="entry name" value="CHITINASE"/>
    <property type="match status" value="1"/>
</dbReference>
<dbReference type="SMART" id="SM00636">
    <property type="entry name" value="Glyco_18"/>
    <property type="match status" value="1"/>
</dbReference>
<dbReference type="PROSITE" id="PS51910">
    <property type="entry name" value="GH18_2"/>
    <property type="match status" value="1"/>
</dbReference>
<dbReference type="InterPro" id="IPR050314">
    <property type="entry name" value="Glycosyl_Hydrlase_18"/>
</dbReference>
<dbReference type="Pfam" id="PF00704">
    <property type="entry name" value="Glyco_hydro_18"/>
    <property type="match status" value="1"/>
</dbReference>
<keyword evidence="1" id="KW-0732">Signal</keyword>
<evidence type="ECO:0000256" key="1">
    <source>
        <dbReference type="SAM" id="SignalP"/>
    </source>
</evidence>
<dbReference type="SUPFAM" id="SSF51445">
    <property type="entry name" value="(Trans)glycosidases"/>
    <property type="match status" value="1"/>
</dbReference>
<dbReference type="InterPro" id="IPR011583">
    <property type="entry name" value="Chitinase_II/V-like_cat"/>
</dbReference>
<evidence type="ECO:0000313" key="4">
    <source>
        <dbReference type="Proteomes" id="UP001234178"/>
    </source>
</evidence>
<evidence type="ECO:0000259" key="2">
    <source>
        <dbReference type="PROSITE" id="PS51910"/>
    </source>
</evidence>
<dbReference type="PANTHER" id="PTHR11177:SF360">
    <property type="entry name" value="CHITINASE 4-RELATED"/>
    <property type="match status" value="1"/>
</dbReference>
<gene>
    <name evidence="3" type="ORF">OUZ56_029255</name>
</gene>
<accession>A0ABR0B6B1</accession>
<dbReference type="InterPro" id="IPR029070">
    <property type="entry name" value="Chitinase_insertion_sf"/>
</dbReference>
<dbReference type="EMBL" id="JAOYFB010000040">
    <property type="protein sequence ID" value="KAK4037215.1"/>
    <property type="molecule type" value="Genomic_DNA"/>
</dbReference>
<protein>
    <recommendedName>
        <fullName evidence="2">GH18 domain-containing protein</fullName>
    </recommendedName>
</protein>
<name>A0ABR0B6B1_9CRUS</name>
<keyword evidence="4" id="KW-1185">Reference proteome</keyword>
<dbReference type="InterPro" id="IPR017853">
    <property type="entry name" value="GH"/>
</dbReference>
<sequence>MKPYALLIALFFSLNIWIDGRTSPMRVVCPFNVRQLPVDYLDLLSLCSHILFEPPDAYRTTNTDCKIRFSAGWGNSDLTQYEGYQEFMKLTKKNPQLKVMLSVRAENIKTILSEIAECRNRSDRIRNNVQLAADDIFLDPIKHYNFNGLDIKYWRPNKEEDDLLVTTQQALKKNRQLFSITIHKDATLIDEVNQVFNLTLIDFINFELDFNGKIDGKGSHHAPLYENFPNNPLPDRQNINETVHLIKQNYPISKFVLGICFHGRGWYIPSNLTDTRPPVTLINNFGMRLISYSYICHAIRTKGWQVFYEDVHRNISSYAVAPINDRERWWVSFEDSATVIAKSNYILENGLGGVFLRDNYYDDSDNTCGKGNYPLLTAILKTLNQSIVIRDENAALRCNMSFSLGLLIVFSVMSSL</sequence>
<comment type="caution">
    <text evidence="3">The sequence shown here is derived from an EMBL/GenBank/DDBJ whole genome shotgun (WGS) entry which is preliminary data.</text>
</comment>
<dbReference type="Gene3D" id="3.20.20.80">
    <property type="entry name" value="Glycosidases"/>
    <property type="match status" value="1"/>
</dbReference>
<proteinExistence type="predicted"/>
<feature type="chain" id="PRO_5045837444" description="GH18 domain-containing protein" evidence="1">
    <location>
        <begin position="21"/>
        <end position="416"/>
    </location>
</feature>
<organism evidence="3 4">
    <name type="scientific">Daphnia magna</name>
    <dbReference type="NCBI Taxonomy" id="35525"/>
    <lineage>
        <taxon>Eukaryota</taxon>
        <taxon>Metazoa</taxon>
        <taxon>Ecdysozoa</taxon>
        <taxon>Arthropoda</taxon>
        <taxon>Crustacea</taxon>
        <taxon>Branchiopoda</taxon>
        <taxon>Diplostraca</taxon>
        <taxon>Cladocera</taxon>
        <taxon>Anomopoda</taxon>
        <taxon>Daphniidae</taxon>
        <taxon>Daphnia</taxon>
    </lineage>
</organism>
<dbReference type="Proteomes" id="UP001234178">
    <property type="component" value="Unassembled WGS sequence"/>
</dbReference>
<dbReference type="Gene3D" id="3.10.50.10">
    <property type="match status" value="1"/>
</dbReference>